<keyword evidence="5" id="KW-1185">Reference proteome</keyword>
<evidence type="ECO:0000256" key="2">
    <source>
        <dbReference type="PIRSR" id="PIRSR000137-2"/>
    </source>
</evidence>
<dbReference type="GO" id="GO:0016614">
    <property type="term" value="F:oxidoreductase activity, acting on CH-OH group of donors"/>
    <property type="evidence" value="ECO:0007669"/>
    <property type="project" value="InterPro"/>
</dbReference>
<dbReference type="InterPro" id="IPR036188">
    <property type="entry name" value="FAD/NAD-bd_sf"/>
</dbReference>
<dbReference type="EMBL" id="CAJVRL010000078">
    <property type="protein sequence ID" value="CAG8957271.1"/>
    <property type="molecule type" value="Genomic_DNA"/>
</dbReference>
<sequence length="602" mass="64546">MGVYTELPSTLQEVDVIIAGGGTAACVVASRISDADPQLSILVVEQGGNNLDDPTIVHPLLFLSHLAPTSNATLFYQATAEEQLGGRELVVPSGGVLGGGSSINLMMYSRAQRTDFDNWATDGWSADDMIPYLKKLETYSGPGSEATHGFNGPEQISGGTYRANRSTDQFIEAAAKVGYPEIADLQGLDFNNGVQRAQRFISPEGKRQDAAHTYLHPRLQDGKHPNLNVLVESQVIRVLFDGKKACGIEIQPNPAKQTNVTGASKQTIKAKKMVIVSAGALGTPLILERSGVGNTAILSRANVSVVADVPGVGNEYQDHHLLTYPYLSSLEPNETADALTGGRLDVPELIATNAPILGWNAQDVTAKIRPTEGEVQALGPEFQSSWDKDFKNNLNKPLILMSLLSGFPGDPTGVPIGQYLSISTFSPYPYSRGHVHINSTDLSEPIDFQTGFFLNPIDITKHVWAYKKQREMIRRMDVYRGELAAGHPPFPPGSAAAAVVLDAPLPANITDIKYTTEDDAVLRTWLIQNVGTTWHSLGTCKMAPLSQGGVVDPSLSVHGLENLKIADLSIVPGNVAANTADTAFAIGEKAADIFIKELSLCS</sequence>
<evidence type="ECO:0000256" key="1">
    <source>
        <dbReference type="ARBA" id="ARBA00010790"/>
    </source>
</evidence>
<dbReference type="AlphaFoldDB" id="A0A9N9L276"/>
<dbReference type="PANTHER" id="PTHR11552">
    <property type="entry name" value="GLUCOSE-METHANOL-CHOLINE GMC OXIDOREDUCTASE"/>
    <property type="match status" value="1"/>
</dbReference>
<dbReference type="PIRSF" id="PIRSF000137">
    <property type="entry name" value="Alcohol_oxidase"/>
    <property type="match status" value="1"/>
</dbReference>
<dbReference type="PROSITE" id="PS00624">
    <property type="entry name" value="GMC_OXRED_2"/>
    <property type="match status" value="1"/>
</dbReference>
<gene>
    <name evidence="4" type="ORF">HYFRA_00010693</name>
</gene>
<dbReference type="GO" id="GO:0050660">
    <property type="term" value="F:flavin adenine dinucleotide binding"/>
    <property type="evidence" value="ECO:0007669"/>
    <property type="project" value="InterPro"/>
</dbReference>
<feature type="domain" description="Glucose-methanol-choline oxidoreductase N-terminal" evidence="3">
    <location>
        <begin position="279"/>
        <end position="293"/>
    </location>
</feature>
<keyword evidence="2" id="KW-0274">FAD</keyword>
<dbReference type="Pfam" id="PF00732">
    <property type="entry name" value="GMC_oxred_N"/>
    <property type="match status" value="1"/>
</dbReference>
<dbReference type="Gene3D" id="3.30.560.10">
    <property type="entry name" value="Glucose Oxidase, domain 3"/>
    <property type="match status" value="1"/>
</dbReference>
<evidence type="ECO:0000313" key="5">
    <source>
        <dbReference type="Proteomes" id="UP000696280"/>
    </source>
</evidence>
<dbReference type="InterPro" id="IPR000172">
    <property type="entry name" value="GMC_OxRdtase_N"/>
</dbReference>
<evidence type="ECO:0000259" key="3">
    <source>
        <dbReference type="PROSITE" id="PS00624"/>
    </source>
</evidence>
<accession>A0A9N9L276</accession>
<comment type="cofactor">
    <cofactor evidence="2">
        <name>FAD</name>
        <dbReference type="ChEBI" id="CHEBI:57692"/>
    </cofactor>
</comment>
<protein>
    <recommendedName>
        <fullName evidence="3">Glucose-methanol-choline oxidoreductase N-terminal domain-containing protein</fullName>
    </recommendedName>
</protein>
<feature type="binding site" evidence="2">
    <location>
        <position position="235"/>
    </location>
    <ligand>
        <name>FAD</name>
        <dbReference type="ChEBI" id="CHEBI:57692"/>
    </ligand>
</feature>
<name>A0A9N9L276_9HELO</name>
<keyword evidence="2" id="KW-0285">Flavoprotein</keyword>
<comment type="caution">
    <text evidence="4">The sequence shown here is derived from an EMBL/GenBank/DDBJ whole genome shotgun (WGS) entry which is preliminary data.</text>
</comment>
<dbReference type="Gene3D" id="3.50.50.60">
    <property type="entry name" value="FAD/NAD(P)-binding domain"/>
    <property type="match status" value="1"/>
</dbReference>
<dbReference type="PANTHER" id="PTHR11552:SF78">
    <property type="entry name" value="GLUCOSE-METHANOL-CHOLINE OXIDOREDUCTASE N-TERMINAL DOMAIN-CONTAINING PROTEIN"/>
    <property type="match status" value="1"/>
</dbReference>
<dbReference type="InterPro" id="IPR012132">
    <property type="entry name" value="GMC_OxRdtase"/>
</dbReference>
<dbReference type="SUPFAM" id="SSF51905">
    <property type="entry name" value="FAD/NAD(P)-binding domain"/>
    <property type="match status" value="1"/>
</dbReference>
<dbReference type="SUPFAM" id="SSF54373">
    <property type="entry name" value="FAD-linked reductases, C-terminal domain"/>
    <property type="match status" value="1"/>
</dbReference>
<reference evidence="4" key="1">
    <citation type="submission" date="2021-07" db="EMBL/GenBank/DDBJ databases">
        <authorList>
            <person name="Durling M."/>
        </authorList>
    </citation>
    <scope>NUCLEOTIDE SEQUENCE</scope>
</reference>
<feature type="binding site" evidence="2">
    <location>
        <position position="96"/>
    </location>
    <ligand>
        <name>FAD</name>
        <dbReference type="ChEBI" id="CHEBI:57692"/>
    </ligand>
</feature>
<dbReference type="Proteomes" id="UP000696280">
    <property type="component" value="Unassembled WGS sequence"/>
</dbReference>
<comment type="similarity">
    <text evidence="1">Belongs to the GMC oxidoreductase family.</text>
</comment>
<evidence type="ECO:0000313" key="4">
    <source>
        <dbReference type="EMBL" id="CAG8957271.1"/>
    </source>
</evidence>
<dbReference type="Pfam" id="PF05199">
    <property type="entry name" value="GMC_oxred_C"/>
    <property type="match status" value="1"/>
</dbReference>
<feature type="binding site" evidence="2">
    <location>
        <begin position="534"/>
        <end position="535"/>
    </location>
    <ligand>
        <name>FAD</name>
        <dbReference type="ChEBI" id="CHEBI:57692"/>
    </ligand>
</feature>
<dbReference type="OrthoDB" id="269227at2759"/>
<proteinExistence type="inferred from homology"/>
<organism evidence="4 5">
    <name type="scientific">Hymenoscyphus fraxineus</name>
    <dbReference type="NCBI Taxonomy" id="746836"/>
    <lineage>
        <taxon>Eukaryota</taxon>
        <taxon>Fungi</taxon>
        <taxon>Dikarya</taxon>
        <taxon>Ascomycota</taxon>
        <taxon>Pezizomycotina</taxon>
        <taxon>Leotiomycetes</taxon>
        <taxon>Helotiales</taxon>
        <taxon>Helotiaceae</taxon>
        <taxon>Hymenoscyphus</taxon>
    </lineage>
</organism>
<dbReference type="InterPro" id="IPR007867">
    <property type="entry name" value="GMC_OxRtase_C"/>
</dbReference>